<feature type="chain" id="PRO_5043439514" description="SCP domain-containing protein" evidence="1">
    <location>
        <begin position="16"/>
        <end position="146"/>
    </location>
</feature>
<dbReference type="Proteomes" id="UP001432027">
    <property type="component" value="Unassembled WGS sequence"/>
</dbReference>
<sequence>MRSLILLLLVGIAHGINVTLINTCNVPMYPRVATDCCPAPSCWHPHTLAPNSMEWHEYCGNKVLAKNGDNGLTKASIELWMFQGVRMATSAISISAGFDVGMAITPWDNLSLGTLGCDNPNCFGGATYNQTIQYYYGEFYLAFLCV</sequence>
<evidence type="ECO:0008006" key="4">
    <source>
        <dbReference type="Google" id="ProtNLM"/>
    </source>
</evidence>
<feature type="signal peptide" evidence="1">
    <location>
        <begin position="1"/>
        <end position="15"/>
    </location>
</feature>
<evidence type="ECO:0000313" key="2">
    <source>
        <dbReference type="EMBL" id="GMS81722.1"/>
    </source>
</evidence>
<organism evidence="2 3">
    <name type="scientific">Pristionchus entomophagus</name>
    <dbReference type="NCBI Taxonomy" id="358040"/>
    <lineage>
        <taxon>Eukaryota</taxon>
        <taxon>Metazoa</taxon>
        <taxon>Ecdysozoa</taxon>
        <taxon>Nematoda</taxon>
        <taxon>Chromadorea</taxon>
        <taxon>Rhabditida</taxon>
        <taxon>Rhabditina</taxon>
        <taxon>Diplogasteromorpha</taxon>
        <taxon>Diplogasteroidea</taxon>
        <taxon>Neodiplogasteridae</taxon>
        <taxon>Pristionchus</taxon>
    </lineage>
</organism>
<evidence type="ECO:0000313" key="3">
    <source>
        <dbReference type="Proteomes" id="UP001432027"/>
    </source>
</evidence>
<evidence type="ECO:0000256" key="1">
    <source>
        <dbReference type="SAM" id="SignalP"/>
    </source>
</evidence>
<name>A0AAV5SGF7_9BILA</name>
<gene>
    <name evidence="2" type="ORF">PENTCL1PPCAC_3897</name>
</gene>
<dbReference type="EMBL" id="BTSX01000001">
    <property type="protein sequence ID" value="GMS81722.1"/>
    <property type="molecule type" value="Genomic_DNA"/>
</dbReference>
<protein>
    <recommendedName>
        <fullName evidence="4">SCP domain-containing protein</fullName>
    </recommendedName>
</protein>
<reference evidence="2" key="1">
    <citation type="submission" date="2023-10" db="EMBL/GenBank/DDBJ databases">
        <title>Genome assembly of Pristionchus species.</title>
        <authorList>
            <person name="Yoshida K."/>
            <person name="Sommer R.J."/>
        </authorList>
    </citation>
    <scope>NUCLEOTIDE SEQUENCE</scope>
    <source>
        <strain evidence="2">RS0144</strain>
    </source>
</reference>
<accession>A0AAV5SGF7</accession>
<keyword evidence="1" id="KW-0732">Signal</keyword>
<keyword evidence="3" id="KW-1185">Reference proteome</keyword>
<comment type="caution">
    <text evidence="2">The sequence shown here is derived from an EMBL/GenBank/DDBJ whole genome shotgun (WGS) entry which is preliminary data.</text>
</comment>
<proteinExistence type="predicted"/>
<dbReference type="AlphaFoldDB" id="A0AAV5SGF7"/>